<reference evidence="2 3" key="1">
    <citation type="journal article" date="2016" name="Nat. Commun.">
        <title>Thousands of microbial genomes shed light on interconnected biogeochemical processes in an aquifer system.</title>
        <authorList>
            <person name="Anantharaman K."/>
            <person name="Brown C.T."/>
            <person name="Hug L.A."/>
            <person name="Sharon I."/>
            <person name="Castelle C.J."/>
            <person name="Probst A.J."/>
            <person name="Thomas B.C."/>
            <person name="Singh A."/>
            <person name="Wilkins M.J."/>
            <person name="Karaoz U."/>
            <person name="Brodie E.L."/>
            <person name="Williams K.H."/>
            <person name="Hubbard S.S."/>
            <person name="Banfield J.F."/>
        </authorList>
    </citation>
    <scope>NUCLEOTIDE SEQUENCE [LARGE SCALE GENOMIC DNA]</scope>
</reference>
<organism evidence="2 3">
    <name type="scientific">Candidatus Andersenbacteria bacterium RIFCSPHIGHO2_12_FULL_45_11b</name>
    <dbReference type="NCBI Taxonomy" id="1797282"/>
    <lineage>
        <taxon>Bacteria</taxon>
        <taxon>Candidatus Anderseniibacteriota</taxon>
    </lineage>
</organism>
<evidence type="ECO:0000313" key="2">
    <source>
        <dbReference type="EMBL" id="OGY35155.1"/>
    </source>
</evidence>
<evidence type="ECO:0000256" key="1">
    <source>
        <dbReference type="SAM" id="MobiDB-lite"/>
    </source>
</evidence>
<dbReference type="AlphaFoldDB" id="A0A1G1X554"/>
<comment type="caution">
    <text evidence="2">The sequence shown here is derived from an EMBL/GenBank/DDBJ whole genome shotgun (WGS) entry which is preliminary data.</text>
</comment>
<feature type="region of interest" description="Disordered" evidence="1">
    <location>
        <begin position="1"/>
        <end position="22"/>
    </location>
</feature>
<gene>
    <name evidence="2" type="ORF">A3E36_00570</name>
</gene>
<dbReference type="Proteomes" id="UP000177941">
    <property type="component" value="Unassembled WGS sequence"/>
</dbReference>
<protein>
    <submittedName>
        <fullName evidence="2">Uncharacterized protein</fullName>
    </submittedName>
</protein>
<evidence type="ECO:0000313" key="3">
    <source>
        <dbReference type="Proteomes" id="UP000177941"/>
    </source>
</evidence>
<sequence>MPHKINPTANPAKLGHASQTAKQQSLSTRDAIRIVFLFTLSASIPVGISNTRMLNAHSKNKREICETEILCCMKKSAIYGTIGVKSPKNREVLIMYKVALFIC</sequence>
<name>A0A1G1X554_9BACT</name>
<dbReference type="EMBL" id="MHHS01000051">
    <property type="protein sequence ID" value="OGY35155.1"/>
    <property type="molecule type" value="Genomic_DNA"/>
</dbReference>
<accession>A0A1G1X554</accession>
<proteinExistence type="predicted"/>